<dbReference type="PANTHER" id="PTHR22773">
    <property type="entry name" value="NADH DEHYDROGENASE"/>
    <property type="match status" value="1"/>
</dbReference>
<sequence length="487" mass="51897">MQPLMELSDLNWSVLLPELLLVVTAMAIMMVDMFADEEQSPLRQVLPWLALVGVILAGAACAWLWNQPAATFQNMAVTDHFALGTGLIVLVATALGILLSVHYIPLVNKQMGEYYALLLLAASGMVMMGSATDLIAIFLALEILSLALYILSGLHQQNPRSTEASMKYFLLGAFASSFFAYGAALVYGAAGSTQLSAIAEVLNSGQGSLFLLYPGIALLIAGFGFKVSLVPFHMWTPDVYQGAPTPITAFMSVGTKAAAFAAFIRFLLEAVPGQQESWGWALAILAVLTMTLGNLAALRQTSLKRMLAYSSIAHAGYILVGLAPGTPAGADAALFYLFTYAFMNIGAFAIVIALEQAEEDDALQNRAAGIADRWPLLAMAMAIFMFSLSGIPPLAGFFGKLFVFKAAVDGGWTWLAAIGMLNSAIAAYYYLRVTVAMYFERPGAETAAQGKQWAPLQLGVALAALFTILIGIYPSLWTGLFGNGLGS</sequence>
<evidence type="ECO:0000256" key="5">
    <source>
        <dbReference type="ARBA" id="ARBA00023136"/>
    </source>
</evidence>
<reference evidence="9 10" key="1">
    <citation type="submission" date="2019-06" db="EMBL/GenBank/DDBJ databases">
        <title>Genome sequence of Litorilinea aerophila BAA-2444.</title>
        <authorList>
            <person name="Maclea K.S."/>
            <person name="Maurais E.G."/>
            <person name="Iannazzi L.C."/>
        </authorList>
    </citation>
    <scope>NUCLEOTIDE SEQUENCE [LARGE SCALE GENOMIC DNA]</scope>
    <source>
        <strain evidence="9 10">ATCC BAA-2444</strain>
    </source>
</reference>
<keyword evidence="4 6" id="KW-1133">Transmembrane helix</keyword>
<feature type="domain" description="NADH:quinone oxidoreductase/Mrp antiporter transmembrane" evidence="8">
    <location>
        <begin position="131"/>
        <end position="425"/>
    </location>
</feature>
<evidence type="ECO:0000256" key="7">
    <source>
        <dbReference type="RuleBase" id="RU000320"/>
    </source>
</evidence>
<keyword evidence="6" id="KW-0830">Ubiquinone</keyword>
<comment type="subunit">
    <text evidence="6">NDH-1 is composed of 14 different subunits. Subunits NuoA, H, J, K, L, M, N constitute the membrane sector of the complex.</text>
</comment>
<keyword evidence="5 6" id="KW-0472">Membrane</keyword>
<dbReference type="HAMAP" id="MF_00445">
    <property type="entry name" value="NDH1_NuoN_1"/>
    <property type="match status" value="1"/>
</dbReference>
<dbReference type="GO" id="GO:0008137">
    <property type="term" value="F:NADH dehydrogenase (ubiquinone) activity"/>
    <property type="evidence" value="ECO:0007669"/>
    <property type="project" value="InterPro"/>
</dbReference>
<feature type="transmembrane region" description="Helical" evidence="6">
    <location>
        <begin position="168"/>
        <end position="190"/>
    </location>
</feature>
<keyword evidence="6" id="KW-1278">Translocase</keyword>
<feature type="transmembrane region" description="Helical" evidence="6">
    <location>
        <begin position="411"/>
        <end position="431"/>
    </location>
</feature>
<dbReference type="AlphaFoldDB" id="A0A540VAL8"/>
<evidence type="ECO:0000259" key="8">
    <source>
        <dbReference type="Pfam" id="PF00361"/>
    </source>
</evidence>
<keyword evidence="10" id="KW-1185">Reference proteome</keyword>
<feature type="transmembrane region" description="Helical" evidence="6">
    <location>
        <begin position="307"/>
        <end position="327"/>
    </location>
</feature>
<dbReference type="Proteomes" id="UP000317371">
    <property type="component" value="Unassembled WGS sequence"/>
</dbReference>
<dbReference type="NCBIfam" id="TIGR01770">
    <property type="entry name" value="NDH_I_N"/>
    <property type="match status" value="1"/>
</dbReference>
<dbReference type="InParanoid" id="A0A540VAL8"/>
<dbReference type="GO" id="GO:0042773">
    <property type="term" value="P:ATP synthesis coupled electron transport"/>
    <property type="evidence" value="ECO:0007669"/>
    <property type="project" value="InterPro"/>
</dbReference>
<feature type="transmembrane region" description="Helical" evidence="6">
    <location>
        <begin position="458"/>
        <end position="477"/>
    </location>
</feature>
<dbReference type="InterPro" id="IPR010096">
    <property type="entry name" value="NADH-Q_OxRdtase_suN/2"/>
</dbReference>
<protein>
    <recommendedName>
        <fullName evidence="6">NADH-quinone oxidoreductase subunit N</fullName>
        <ecNumber evidence="6">7.1.1.-</ecNumber>
    </recommendedName>
    <alternativeName>
        <fullName evidence="6">NADH dehydrogenase I subunit N</fullName>
    </alternativeName>
    <alternativeName>
        <fullName evidence="6">NDH-1 subunit N</fullName>
    </alternativeName>
</protein>
<dbReference type="InterPro" id="IPR001750">
    <property type="entry name" value="ND/Mrp_TM"/>
</dbReference>
<keyword evidence="3 6" id="KW-0812">Transmembrane</keyword>
<dbReference type="RefSeq" id="WP_141611845.1">
    <property type="nucleotide sequence ID" value="NZ_VIGC02000032.1"/>
</dbReference>
<feature type="transmembrane region" description="Helical" evidence="6">
    <location>
        <begin position="12"/>
        <end position="34"/>
    </location>
</feature>
<dbReference type="GO" id="GO:0048038">
    <property type="term" value="F:quinone binding"/>
    <property type="evidence" value="ECO:0007669"/>
    <property type="project" value="UniProtKB-KW"/>
</dbReference>
<evidence type="ECO:0000256" key="2">
    <source>
        <dbReference type="ARBA" id="ARBA00022475"/>
    </source>
</evidence>
<feature type="transmembrane region" description="Helical" evidence="6">
    <location>
        <begin position="374"/>
        <end position="391"/>
    </location>
</feature>
<dbReference type="OrthoDB" id="9807568at2"/>
<name>A0A540VAL8_9CHLR</name>
<comment type="function">
    <text evidence="6">NDH-1 shuttles electrons from NADH, via FMN and iron-sulfur (Fe-S) centers, to quinones in the respiratory chain. The immediate electron acceptor for the enzyme in this species is believed to be ubiquinone. Couples the redox reaction to proton translocation (for every two electrons transferred, four hydrogen ions are translocated across the cytoplasmic membrane), and thus conserves the redox energy in a proton gradient.</text>
</comment>
<evidence type="ECO:0000313" key="10">
    <source>
        <dbReference type="Proteomes" id="UP000317371"/>
    </source>
</evidence>
<organism evidence="9 10">
    <name type="scientific">Litorilinea aerophila</name>
    <dbReference type="NCBI Taxonomy" id="1204385"/>
    <lineage>
        <taxon>Bacteria</taxon>
        <taxon>Bacillati</taxon>
        <taxon>Chloroflexota</taxon>
        <taxon>Caldilineae</taxon>
        <taxon>Caldilineales</taxon>
        <taxon>Caldilineaceae</taxon>
        <taxon>Litorilinea</taxon>
    </lineage>
</organism>
<comment type="similarity">
    <text evidence="6">Belongs to the complex I subunit 2 family.</text>
</comment>
<feature type="transmembrane region" description="Helical" evidence="6">
    <location>
        <begin position="247"/>
        <end position="268"/>
    </location>
</feature>
<comment type="subcellular location">
    <subcellularLocation>
        <location evidence="6">Cell membrane</location>
        <topology evidence="6">Multi-pass membrane protein</topology>
    </subcellularLocation>
    <subcellularLocation>
        <location evidence="1">Endomembrane system</location>
        <topology evidence="1">Multi-pass membrane protein</topology>
    </subcellularLocation>
    <subcellularLocation>
        <location evidence="7">Membrane</location>
        <topology evidence="7">Multi-pass membrane protein</topology>
    </subcellularLocation>
</comment>
<evidence type="ECO:0000256" key="3">
    <source>
        <dbReference type="ARBA" id="ARBA00022692"/>
    </source>
</evidence>
<dbReference type="EC" id="7.1.1.-" evidence="6"/>
<dbReference type="Pfam" id="PF00361">
    <property type="entry name" value="Proton_antipo_M"/>
    <property type="match status" value="1"/>
</dbReference>
<feature type="transmembrane region" description="Helical" evidence="6">
    <location>
        <begin position="137"/>
        <end position="156"/>
    </location>
</feature>
<comment type="catalytic activity">
    <reaction evidence="6">
        <text>a quinone + NADH + 5 H(+)(in) = a quinol + NAD(+) + 4 H(+)(out)</text>
        <dbReference type="Rhea" id="RHEA:57888"/>
        <dbReference type="ChEBI" id="CHEBI:15378"/>
        <dbReference type="ChEBI" id="CHEBI:24646"/>
        <dbReference type="ChEBI" id="CHEBI:57540"/>
        <dbReference type="ChEBI" id="CHEBI:57945"/>
        <dbReference type="ChEBI" id="CHEBI:132124"/>
    </reaction>
</comment>
<keyword evidence="6" id="KW-0813">Transport</keyword>
<feature type="transmembrane region" description="Helical" evidence="6">
    <location>
        <begin position="210"/>
        <end position="235"/>
    </location>
</feature>
<keyword evidence="2 6" id="KW-1003">Cell membrane</keyword>
<evidence type="ECO:0000313" key="9">
    <source>
        <dbReference type="EMBL" id="TQE93816.1"/>
    </source>
</evidence>
<comment type="caution">
    <text evidence="9">The sequence shown here is derived from an EMBL/GenBank/DDBJ whole genome shotgun (WGS) entry which is preliminary data.</text>
</comment>
<dbReference type="GO" id="GO:0012505">
    <property type="term" value="C:endomembrane system"/>
    <property type="evidence" value="ECO:0007669"/>
    <property type="project" value="UniProtKB-SubCell"/>
</dbReference>
<keyword evidence="6" id="KW-0520">NAD</keyword>
<accession>A0A540VAL8</accession>
<gene>
    <name evidence="6" type="primary">nuoN</name>
    <name evidence="9" type="ORF">FKZ61_19515</name>
</gene>
<dbReference type="GO" id="GO:0050136">
    <property type="term" value="F:NADH dehydrogenase (quinone) (non-electrogenic) activity"/>
    <property type="evidence" value="ECO:0007669"/>
    <property type="project" value="UniProtKB-UniRule"/>
</dbReference>
<feature type="transmembrane region" description="Helical" evidence="6">
    <location>
        <begin position="333"/>
        <end position="354"/>
    </location>
</feature>
<evidence type="ECO:0000256" key="1">
    <source>
        <dbReference type="ARBA" id="ARBA00004127"/>
    </source>
</evidence>
<feature type="transmembrane region" description="Helical" evidence="6">
    <location>
        <begin position="114"/>
        <end position="131"/>
    </location>
</feature>
<keyword evidence="6" id="KW-0874">Quinone</keyword>
<feature type="transmembrane region" description="Helical" evidence="6">
    <location>
        <begin position="46"/>
        <end position="65"/>
    </location>
</feature>
<proteinExistence type="inferred from homology"/>
<dbReference type="GO" id="GO:0005886">
    <property type="term" value="C:plasma membrane"/>
    <property type="evidence" value="ECO:0007669"/>
    <property type="project" value="UniProtKB-SubCell"/>
</dbReference>
<feature type="transmembrane region" description="Helical" evidence="6">
    <location>
        <begin position="85"/>
        <end position="107"/>
    </location>
</feature>
<dbReference type="EMBL" id="VIGC01000032">
    <property type="protein sequence ID" value="TQE93816.1"/>
    <property type="molecule type" value="Genomic_DNA"/>
</dbReference>
<feature type="transmembrane region" description="Helical" evidence="6">
    <location>
        <begin position="280"/>
        <end position="298"/>
    </location>
</feature>
<evidence type="ECO:0000256" key="6">
    <source>
        <dbReference type="HAMAP-Rule" id="MF_00445"/>
    </source>
</evidence>
<evidence type="ECO:0000256" key="4">
    <source>
        <dbReference type="ARBA" id="ARBA00022989"/>
    </source>
</evidence>